<dbReference type="EMBL" id="BJFL01000017">
    <property type="protein sequence ID" value="GDY31723.1"/>
    <property type="molecule type" value="Genomic_DNA"/>
</dbReference>
<protein>
    <recommendedName>
        <fullName evidence="3">Nitroreductase</fullName>
    </recommendedName>
</protein>
<evidence type="ECO:0000313" key="1">
    <source>
        <dbReference type="EMBL" id="GDY31723.1"/>
    </source>
</evidence>
<dbReference type="AlphaFoldDB" id="A0A4D4JCX9"/>
<proteinExistence type="predicted"/>
<dbReference type="NCBIfam" id="TIGR00026">
    <property type="entry name" value="hi_GC_TIGR00026"/>
    <property type="match status" value="1"/>
</dbReference>
<gene>
    <name evidence="1" type="ORF">GTS_33560</name>
</gene>
<reference evidence="2" key="1">
    <citation type="submission" date="2019-04" db="EMBL/GenBank/DDBJ databases">
        <title>Draft genome sequence of Pseudonocardiaceae bacterium SL3-2-4.</title>
        <authorList>
            <person name="Ningsih F."/>
            <person name="Yokota A."/>
            <person name="Sakai Y."/>
            <person name="Nanatani K."/>
            <person name="Yabe S."/>
            <person name="Oetari A."/>
            <person name="Sjamsuridzal W."/>
        </authorList>
    </citation>
    <scope>NUCLEOTIDE SEQUENCE [LARGE SCALE GENOMIC DNA]</scope>
    <source>
        <strain evidence="2">SL3-2-4</strain>
    </source>
</reference>
<comment type="caution">
    <text evidence="1">The sequence shown here is derived from an EMBL/GenBank/DDBJ whole genome shotgun (WGS) entry which is preliminary data.</text>
</comment>
<dbReference type="OrthoDB" id="163266at2"/>
<dbReference type="Proteomes" id="UP000298860">
    <property type="component" value="Unassembled WGS sequence"/>
</dbReference>
<keyword evidence="2" id="KW-1185">Reference proteome</keyword>
<dbReference type="Gene3D" id="2.30.110.10">
    <property type="entry name" value="Electron Transport, Fmn-binding Protein, Chain A"/>
    <property type="match status" value="1"/>
</dbReference>
<accession>A0A4D4JCX9</accession>
<name>A0A4D4JCX9_9PSEU</name>
<sequence length="166" mass="19227">MALTDRKPTGLLRGLLRAPIWLYRARLGWVAGHRLLYIAHRGRRTGARREVVVEVVRYRREVPEVVVVAAWGKNPDWYRNLRVAPALEVRIGAQRWQRPHHRFLDDAETLRVLHTYQRAHPHAWKRIAPVLGFPRDLADPRWSEVVGSVRAIAFTPQRASGDVHHG</sequence>
<evidence type="ECO:0000313" key="2">
    <source>
        <dbReference type="Proteomes" id="UP000298860"/>
    </source>
</evidence>
<evidence type="ECO:0008006" key="3">
    <source>
        <dbReference type="Google" id="ProtNLM"/>
    </source>
</evidence>
<dbReference type="InterPro" id="IPR012349">
    <property type="entry name" value="Split_barrel_FMN-bd"/>
</dbReference>
<dbReference type="GO" id="GO:0016491">
    <property type="term" value="F:oxidoreductase activity"/>
    <property type="evidence" value="ECO:0007669"/>
    <property type="project" value="InterPro"/>
</dbReference>
<dbReference type="InterPro" id="IPR004378">
    <property type="entry name" value="F420H2_quin_Rdtase"/>
</dbReference>
<dbReference type="Pfam" id="PF04075">
    <property type="entry name" value="F420H2_quin_red"/>
    <property type="match status" value="1"/>
</dbReference>
<organism evidence="1 2">
    <name type="scientific">Gandjariella thermophila</name>
    <dbReference type="NCBI Taxonomy" id="1931992"/>
    <lineage>
        <taxon>Bacteria</taxon>
        <taxon>Bacillati</taxon>
        <taxon>Actinomycetota</taxon>
        <taxon>Actinomycetes</taxon>
        <taxon>Pseudonocardiales</taxon>
        <taxon>Pseudonocardiaceae</taxon>
        <taxon>Gandjariella</taxon>
    </lineage>
</organism>
<dbReference type="RefSeq" id="WP_137814784.1">
    <property type="nucleotide sequence ID" value="NZ_BJFL01000017.1"/>
</dbReference>